<dbReference type="Proteomes" id="UP000006695">
    <property type="component" value="Chromosome"/>
</dbReference>
<proteinExistence type="predicted"/>
<keyword evidence="4 6" id="KW-1133">Transmembrane helix</keyword>
<protein>
    <submittedName>
        <fullName evidence="7">Caa(3)-type oxidase, subunit IV</fullName>
    </submittedName>
</protein>
<keyword evidence="2" id="KW-1003">Cell membrane</keyword>
<accession>A5GCR5</accession>
<dbReference type="STRING" id="351605.Gura_0406"/>
<evidence type="ECO:0000256" key="5">
    <source>
        <dbReference type="ARBA" id="ARBA00023136"/>
    </source>
</evidence>
<dbReference type="HOGENOM" id="CLU_146734_3_0_7"/>
<dbReference type="NCBIfam" id="TIGR02229">
    <property type="entry name" value="caa3_sub_IV"/>
    <property type="match status" value="1"/>
</dbReference>
<organism evidence="7 8">
    <name type="scientific">Geotalea uraniireducens (strain Rf4)</name>
    <name type="common">Geobacter uraniireducens</name>
    <dbReference type="NCBI Taxonomy" id="351605"/>
    <lineage>
        <taxon>Bacteria</taxon>
        <taxon>Pseudomonadati</taxon>
        <taxon>Thermodesulfobacteriota</taxon>
        <taxon>Desulfuromonadia</taxon>
        <taxon>Geobacterales</taxon>
        <taxon>Geobacteraceae</taxon>
        <taxon>Geotalea</taxon>
    </lineage>
</organism>
<evidence type="ECO:0000256" key="3">
    <source>
        <dbReference type="ARBA" id="ARBA00022692"/>
    </source>
</evidence>
<dbReference type="AlphaFoldDB" id="A5GCR5"/>
<gene>
    <name evidence="7" type="ordered locus">Gura_0406</name>
</gene>
<feature type="transmembrane region" description="Helical" evidence="6">
    <location>
        <begin position="33"/>
        <end position="52"/>
    </location>
</feature>
<keyword evidence="5 6" id="KW-0472">Membrane</keyword>
<name>A5GCR5_GEOUR</name>
<dbReference type="InterPro" id="IPR005171">
    <property type="entry name" value="Cyt_c_oxidase_su4_prok"/>
</dbReference>
<evidence type="ECO:0000313" key="7">
    <source>
        <dbReference type="EMBL" id="ABQ24622.1"/>
    </source>
</evidence>
<evidence type="ECO:0000256" key="2">
    <source>
        <dbReference type="ARBA" id="ARBA00022475"/>
    </source>
</evidence>
<dbReference type="Pfam" id="PF03626">
    <property type="entry name" value="COX4_pro"/>
    <property type="match status" value="1"/>
</dbReference>
<evidence type="ECO:0000256" key="4">
    <source>
        <dbReference type="ARBA" id="ARBA00022989"/>
    </source>
</evidence>
<feature type="transmembrane region" description="Helical" evidence="6">
    <location>
        <begin position="61"/>
        <end position="82"/>
    </location>
</feature>
<reference evidence="7 8" key="1">
    <citation type="submission" date="2007-05" db="EMBL/GenBank/DDBJ databases">
        <title>Complete sequence of Geobacter uraniireducens Rf4.</title>
        <authorList>
            <consortium name="US DOE Joint Genome Institute"/>
            <person name="Copeland A."/>
            <person name="Lucas S."/>
            <person name="Lapidus A."/>
            <person name="Barry K."/>
            <person name="Detter J.C."/>
            <person name="Glavina del Rio T."/>
            <person name="Hammon N."/>
            <person name="Israni S."/>
            <person name="Dalin E."/>
            <person name="Tice H."/>
            <person name="Pitluck S."/>
            <person name="Chertkov O."/>
            <person name="Brettin T."/>
            <person name="Bruce D."/>
            <person name="Han C."/>
            <person name="Schmutz J."/>
            <person name="Larimer F."/>
            <person name="Land M."/>
            <person name="Hauser L."/>
            <person name="Kyrpides N."/>
            <person name="Mikhailova N."/>
            <person name="Shelobolina E."/>
            <person name="Aklujkar M."/>
            <person name="Lovley D."/>
            <person name="Richardson P."/>
        </authorList>
    </citation>
    <scope>NUCLEOTIDE SEQUENCE [LARGE SCALE GENOMIC DNA]</scope>
    <source>
        <strain evidence="7 8">Rf4</strain>
    </source>
</reference>
<keyword evidence="3 6" id="KW-0812">Transmembrane</keyword>
<evidence type="ECO:0000256" key="1">
    <source>
        <dbReference type="ARBA" id="ARBA00004651"/>
    </source>
</evidence>
<evidence type="ECO:0000256" key="6">
    <source>
        <dbReference type="SAM" id="Phobius"/>
    </source>
</evidence>
<dbReference type="GO" id="GO:0005886">
    <property type="term" value="C:plasma membrane"/>
    <property type="evidence" value="ECO:0007669"/>
    <property type="project" value="UniProtKB-SubCell"/>
</dbReference>
<sequence>MAAYRTCIIVWIALLILTGATWGVSYLDLRMGNVAVAMAIASAKAALVALYFMQLRYENRLVWAFAIFPLFFLALIIFGTLADTMFR</sequence>
<dbReference type="KEGG" id="gur:Gura_0406"/>
<dbReference type="OrthoDB" id="1495022at2"/>
<keyword evidence="8" id="KW-1185">Reference proteome</keyword>
<dbReference type="RefSeq" id="WP_011937348.1">
    <property type="nucleotide sequence ID" value="NC_009483.1"/>
</dbReference>
<dbReference type="InterPro" id="IPR011743">
    <property type="entry name" value="Caa3_sub_IV"/>
</dbReference>
<evidence type="ECO:0000313" key="8">
    <source>
        <dbReference type="Proteomes" id="UP000006695"/>
    </source>
</evidence>
<comment type="subcellular location">
    <subcellularLocation>
        <location evidence="1">Cell membrane</location>
        <topology evidence="1">Multi-pass membrane protein</topology>
    </subcellularLocation>
</comment>
<dbReference type="EMBL" id="CP000698">
    <property type="protein sequence ID" value="ABQ24622.1"/>
    <property type="molecule type" value="Genomic_DNA"/>
</dbReference>